<sequence length="195" mass="20956">MIIVSTDGSCPTDGDAIGWAWVAHGSGRFDSGGDAHGTTRVAELTALRRAVEAHPGDEPLFVESGSQWAFRCASEWLETWKAHDWRTAAGEEVPHRESVQALDEAISERTGPVRFRWARGHVESPFTARARELAELAANDWAAGRGDLDGLLLDDDAGRETPGPAGGPEPEPVGARRSTTTPTSGPGWELDTLFD</sequence>
<dbReference type="GO" id="GO:0003676">
    <property type="term" value="F:nucleic acid binding"/>
    <property type="evidence" value="ECO:0007669"/>
    <property type="project" value="InterPro"/>
</dbReference>
<protein>
    <submittedName>
        <fullName evidence="3">Ribonuclease HI</fullName>
    </submittedName>
</protein>
<dbReference type="EMBL" id="JABFAJ010000016">
    <property type="protein sequence ID" value="NNU27669.1"/>
    <property type="molecule type" value="Genomic_DNA"/>
</dbReference>
<accession>A0A849K6M2</accession>
<organism evidence="3 4">
    <name type="scientific">Isoptericola sediminis</name>
    <dbReference type="NCBI Taxonomy" id="2733572"/>
    <lineage>
        <taxon>Bacteria</taxon>
        <taxon>Bacillati</taxon>
        <taxon>Actinomycetota</taxon>
        <taxon>Actinomycetes</taxon>
        <taxon>Micrococcales</taxon>
        <taxon>Promicromonosporaceae</taxon>
        <taxon>Isoptericola</taxon>
    </lineage>
</organism>
<dbReference type="PROSITE" id="PS50879">
    <property type="entry name" value="RNASE_H_1"/>
    <property type="match status" value="1"/>
</dbReference>
<feature type="domain" description="RNase H type-1" evidence="2">
    <location>
        <begin position="1"/>
        <end position="139"/>
    </location>
</feature>
<evidence type="ECO:0000256" key="1">
    <source>
        <dbReference type="SAM" id="MobiDB-lite"/>
    </source>
</evidence>
<evidence type="ECO:0000313" key="3">
    <source>
        <dbReference type="EMBL" id="NNU27669.1"/>
    </source>
</evidence>
<dbReference type="InterPro" id="IPR002156">
    <property type="entry name" value="RNaseH_domain"/>
</dbReference>
<keyword evidence="4" id="KW-1185">Reference proteome</keyword>
<evidence type="ECO:0000313" key="4">
    <source>
        <dbReference type="Proteomes" id="UP000557204"/>
    </source>
</evidence>
<dbReference type="SUPFAM" id="SSF53098">
    <property type="entry name" value="Ribonuclease H-like"/>
    <property type="match status" value="1"/>
</dbReference>
<dbReference type="Proteomes" id="UP000557204">
    <property type="component" value="Unassembled WGS sequence"/>
</dbReference>
<gene>
    <name evidence="3" type="ORF">HLI28_08955</name>
</gene>
<dbReference type="Pfam" id="PF00075">
    <property type="entry name" value="RNase_H"/>
    <property type="match status" value="1"/>
</dbReference>
<dbReference type="GO" id="GO:0004523">
    <property type="term" value="F:RNA-DNA hybrid ribonuclease activity"/>
    <property type="evidence" value="ECO:0007669"/>
    <property type="project" value="InterPro"/>
</dbReference>
<evidence type="ECO:0000259" key="2">
    <source>
        <dbReference type="PROSITE" id="PS50879"/>
    </source>
</evidence>
<proteinExistence type="predicted"/>
<dbReference type="InterPro" id="IPR012337">
    <property type="entry name" value="RNaseH-like_sf"/>
</dbReference>
<dbReference type="Gene3D" id="3.30.420.10">
    <property type="entry name" value="Ribonuclease H-like superfamily/Ribonuclease H"/>
    <property type="match status" value="1"/>
</dbReference>
<name>A0A849K6M2_9MICO</name>
<dbReference type="InterPro" id="IPR036397">
    <property type="entry name" value="RNaseH_sf"/>
</dbReference>
<comment type="caution">
    <text evidence="3">The sequence shown here is derived from an EMBL/GenBank/DDBJ whole genome shotgun (WGS) entry which is preliminary data.</text>
</comment>
<dbReference type="AlphaFoldDB" id="A0A849K6M2"/>
<dbReference type="RefSeq" id="WP_171247177.1">
    <property type="nucleotide sequence ID" value="NZ_JABFAJ010000016.1"/>
</dbReference>
<feature type="region of interest" description="Disordered" evidence="1">
    <location>
        <begin position="151"/>
        <end position="195"/>
    </location>
</feature>
<reference evidence="3 4" key="1">
    <citation type="submission" date="2020-05" db="EMBL/GenBank/DDBJ databases">
        <title>Genome sequence of Isoptericola sp. JC619 isolated from Chilika lagoon, India.</title>
        <authorList>
            <person name="Kumar D."/>
            <person name="Appam K."/>
            <person name="Gandham S."/>
            <person name="Uppada J."/>
            <person name="Sasikala C."/>
            <person name="Venkata Ramana C."/>
        </authorList>
    </citation>
    <scope>NUCLEOTIDE SEQUENCE [LARGE SCALE GENOMIC DNA]</scope>
    <source>
        <strain evidence="3 4">JC619</strain>
    </source>
</reference>